<dbReference type="PANTHER" id="PTHR46507:SF4">
    <property type="entry name" value="SSX FAMILY MEMBER 2 INTERACTING PROTEIN"/>
    <property type="match status" value="1"/>
</dbReference>
<dbReference type="PANTHER" id="PTHR46507">
    <property type="entry name" value="AFADIN- AND ALPHA-ACTININ-BINDING PROTEIN"/>
    <property type="match status" value="1"/>
</dbReference>
<protein>
    <submittedName>
        <fullName evidence="3">Uncharacterized protein</fullName>
    </submittedName>
</protein>
<feature type="coiled-coil region" evidence="1">
    <location>
        <begin position="402"/>
        <end position="450"/>
    </location>
</feature>
<dbReference type="GO" id="GO:0036064">
    <property type="term" value="C:ciliary basal body"/>
    <property type="evidence" value="ECO:0007669"/>
    <property type="project" value="TreeGrafter"/>
</dbReference>
<name>A0A7S3PK11_9STRA</name>
<gene>
    <name evidence="3" type="ORF">ASTO00021_LOCUS11833</name>
</gene>
<feature type="coiled-coil region" evidence="1">
    <location>
        <begin position="129"/>
        <end position="283"/>
    </location>
</feature>
<feature type="region of interest" description="Disordered" evidence="2">
    <location>
        <begin position="451"/>
        <end position="473"/>
    </location>
</feature>
<organism evidence="3">
    <name type="scientific">Aplanochytrium stocchinoi</name>
    <dbReference type="NCBI Taxonomy" id="215587"/>
    <lineage>
        <taxon>Eukaryota</taxon>
        <taxon>Sar</taxon>
        <taxon>Stramenopiles</taxon>
        <taxon>Bigyra</taxon>
        <taxon>Labyrinthulomycetes</taxon>
        <taxon>Thraustochytrida</taxon>
        <taxon>Thraustochytriidae</taxon>
        <taxon>Aplanochytrium</taxon>
    </lineage>
</organism>
<dbReference type="EMBL" id="HBIN01015590">
    <property type="protein sequence ID" value="CAE0441711.1"/>
    <property type="molecule type" value="Transcribed_RNA"/>
</dbReference>
<sequence>METAYSKDSTNIHIRKEGAEENEFTSTELMIESGKKNQENIHSPKGGTSMETVKGGNSRINLRYIASQLNSQLSCLGYPIIQHQVKEDAEISGEDMLISTFEVILGDVRNLGERAKNLETESTRGRAVVRHLESEKEKLELRLQCSKQDLLALNSKVQVLSKENKKQKSQYDAWMKELQVTIFKLEGQHKQRQAAANKRETEYERLRKRMQKLQIQKDKTIKRSIDTEPLPVTKTHGNHHKLNKTVLEEQLEQMERNLESSKVNELLSENEKLRSSLEVLHKATISKISHNPDISQTSEIKDSDDYNLPKEFFNLPATSLCDQLDTLQQKISGLHEVKAENGIEVSSNQDFDALLRDLEQAKLIIAEQDELLRAVLLGTINDDKRRSSTGNESEASRLIDIDEALMEEHEEMEREMKRLQRSKERLKVDHDLLLKEAEKLDQERTKFEEERFEERLKSQNELPKPDNIGKISLPIPPTPCTKVLLRGLGATDSPLNV</sequence>
<reference evidence="3" key="1">
    <citation type="submission" date="2021-01" db="EMBL/GenBank/DDBJ databases">
        <authorList>
            <person name="Corre E."/>
            <person name="Pelletier E."/>
            <person name="Niang G."/>
            <person name="Scheremetjew M."/>
            <person name="Finn R."/>
            <person name="Kale V."/>
            <person name="Holt S."/>
            <person name="Cochrane G."/>
            <person name="Meng A."/>
            <person name="Brown T."/>
            <person name="Cohen L."/>
        </authorList>
    </citation>
    <scope>NUCLEOTIDE SEQUENCE</scope>
    <source>
        <strain evidence="3">GSBS06</strain>
    </source>
</reference>
<evidence type="ECO:0000313" key="3">
    <source>
        <dbReference type="EMBL" id="CAE0441711.1"/>
    </source>
</evidence>
<dbReference type="GO" id="GO:0035735">
    <property type="term" value="P:intraciliary transport involved in cilium assembly"/>
    <property type="evidence" value="ECO:0007669"/>
    <property type="project" value="TreeGrafter"/>
</dbReference>
<proteinExistence type="predicted"/>
<dbReference type="AlphaFoldDB" id="A0A7S3PK11"/>
<evidence type="ECO:0000256" key="1">
    <source>
        <dbReference type="SAM" id="Coils"/>
    </source>
</evidence>
<keyword evidence="1" id="KW-0175">Coiled coil</keyword>
<dbReference type="InterPro" id="IPR052300">
    <property type="entry name" value="Adhesion_Centrosome_assoc"/>
</dbReference>
<evidence type="ECO:0000256" key="2">
    <source>
        <dbReference type="SAM" id="MobiDB-lite"/>
    </source>
</evidence>
<dbReference type="GO" id="GO:0034451">
    <property type="term" value="C:centriolar satellite"/>
    <property type="evidence" value="ECO:0007669"/>
    <property type="project" value="TreeGrafter"/>
</dbReference>
<accession>A0A7S3PK11</accession>